<organism evidence="5">
    <name type="scientific">Tanacetum cinerariifolium</name>
    <name type="common">Dalmatian daisy</name>
    <name type="synonym">Chrysanthemum cinerariifolium</name>
    <dbReference type="NCBI Taxonomy" id="118510"/>
    <lineage>
        <taxon>Eukaryota</taxon>
        <taxon>Viridiplantae</taxon>
        <taxon>Streptophyta</taxon>
        <taxon>Embryophyta</taxon>
        <taxon>Tracheophyta</taxon>
        <taxon>Spermatophyta</taxon>
        <taxon>Magnoliopsida</taxon>
        <taxon>eudicotyledons</taxon>
        <taxon>Gunneridae</taxon>
        <taxon>Pentapetalae</taxon>
        <taxon>asterids</taxon>
        <taxon>campanulids</taxon>
        <taxon>Asterales</taxon>
        <taxon>Asteraceae</taxon>
        <taxon>Asteroideae</taxon>
        <taxon>Anthemideae</taxon>
        <taxon>Anthemidinae</taxon>
        <taxon>Tanacetum</taxon>
    </lineage>
</organism>
<feature type="compositionally biased region" description="Acidic residues" evidence="2">
    <location>
        <begin position="990"/>
        <end position="1017"/>
    </location>
</feature>
<dbReference type="Pfam" id="PF25597">
    <property type="entry name" value="SH3_retrovirus"/>
    <property type="match status" value="1"/>
</dbReference>
<feature type="compositionally biased region" description="Basic and acidic residues" evidence="2">
    <location>
        <begin position="975"/>
        <end position="989"/>
    </location>
</feature>
<evidence type="ECO:0000313" key="5">
    <source>
        <dbReference type="EMBL" id="GEW49829.1"/>
    </source>
</evidence>
<feature type="region of interest" description="Disordered" evidence="2">
    <location>
        <begin position="152"/>
        <end position="216"/>
    </location>
</feature>
<dbReference type="EMBL" id="BKCJ010060911">
    <property type="protein sequence ID" value="GEW49829.1"/>
    <property type="molecule type" value="Genomic_DNA"/>
</dbReference>
<reference evidence="5" key="1">
    <citation type="journal article" date="2019" name="Sci. Rep.">
        <title>Draft genome of Tanacetum cinerariifolium, the natural source of mosquito coil.</title>
        <authorList>
            <person name="Yamashiro T."/>
            <person name="Shiraishi A."/>
            <person name="Satake H."/>
            <person name="Nakayama K."/>
        </authorList>
    </citation>
    <scope>NUCLEOTIDE SEQUENCE</scope>
</reference>
<comment type="caution">
    <text evidence="5">The sequence shown here is derived from an EMBL/GenBank/DDBJ whole genome shotgun (WGS) entry which is preliminary data.</text>
</comment>
<dbReference type="PANTHER" id="PTHR11439:SF495">
    <property type="entry name" value="REVERSE TRANSCRIPTASE, RNA-DEPENDENT DNA POLYMERASE-RELATED"/>
    <property type="match status" value="1"/>
</dbReference>
<evidence type="ECO:0000259" key="3">
    <source>
        <dbReference type="Pfam" id="PF07727"/>
    </source>
</evidence>
<evidence type="ECO:0000259" key="4">
    <source>
        <dbReference type="Pfam" id="PF25597"/>
    </source>
</evidence>
<evidence type="ECO:0000256" key="1">
    <source>
        <dbReference type="SAM" id="Coils"/>
    </source>
</evidence>
<dbReference type="Pfam" id="PF07727">
    <property type="entry name" value="RVT_2"/>
    <property type="match status" value="1"/>
</dbReference>
<protein>
    <submittedName>
        <fullName evidence="5">Putative ribonuclease H-like domain-containing protein</fullName>
    </submittedName>
</protein>
<gene>
    <name evidence="5" type="ORF">Tci_221805</name>
</gene>
<dbReference type="InterPro" id="IPR043502">
    <property type="entry name" value="DNA/RNA_pol_sf"/>
</dbReference>
<name>A0A699GX72_TANCI</name>
<feature type="compositionally biased region" description="Polar residues" evidence="2">
    <location>
        <begin position="152"/>
        <end position="161"/>
    </location>
</feature>
<dbReference type="SUPFAM" id="SSF56672">
    <property type="entry name" value="DNA/RNA polymerases"/>
    <property type="match status" value="1"/>
</dbReference>
<dbReference type="InterPro" id="IPR057670">
    <property type="entry name" value="SH3_retrovirus"/>
</dbReference>
<proteinExistence type="predicted"/>
<feature type="compositionally biased region" description="Basic and acidic residues" evidence="2">
    <location>
        <begin position="167"/>
        <end position="195"/>
    </location>
</feature>
<feature type="domain" description="Retroviral polymerase SH3-like" evidence="4">
    <location>
        <begin position="94"/>
        <end position="149"/>
    </location>
</feature>
<keyword evidence="1" id="KW-0175">Coiled coil</keyword>
<feature type="region of interest" description="Disordered" evidence="2">
    <location>
        <begin position="958"/>
        <end position="1041"/>
    </location>
</feature>
<feature type="compositionally biased region" description="Polar residues" evidence="2">
    <location>
        <begin position="899"/>
        <end position="911"/>
    </location>
</feature>
<accession>A0A699GX72</accession>
<feature type="coiled-coil region" evidence="1">
    <location>
        <begin position="711"/>
        <end position="777"/>
    </location>
</feature>
<evidence type="ECO:0000256" key="2">
    <source>
        <dbReference type="SAM" id="MobiDB-lite"/>
    </source>
</evidence>
<dbReference type="PANTHER" id="PTHR11439">
    <property type="entry name" value="GAG-POL-RELATED RETROTRANSPOSON"/>
    <property type="match status" value="1"/>
</dbReference>
<dbReference type="InterPro" id="IPR013103">
    <property type="entry name" value="RVT_2"/>
</dbReference>
<sequence>MSCLTDHEEIDGGYVAFGGKPKGGKSQEKEPLKMHKASCKSKIENSINLPLHLLHMDLFGPTFVKSLMKKMYCLVVTDDYNRIPTLSFMRPFGCPVTILNTIDHLGKSYGKADEGLFIGYSLNCKAFRVFNSRTRIVEETLHIRFSESTPNVVGTRSNSFAGTKGSDNADLKSSHNDGSKPSTDDGKKVDEDPSKQSECNDQEKEDNVNNTNNVNTVSSTINAAGTNEVNVDSGIISSELPFDPNMPALEDVSIFNFSKDDEDADAMADIKIWILQSKRGVCMSTLGFEDPDFLDRVYKFEKALYGLHQAPRAWYETLSTYLWTIGFIEGKLTRPYSSKRYKGDILMVQVYVDDIIFGSTKKEICIGFEKLMHEKFQMSSIRELTFFLGLQVKQKKAGTFISQDKYVYEILKKFRFTEFKTASTPMETQKPLLKDENGEEVDVHMYRSMIGSLMYLTSSRPDIMFAVCAYARYQVDPKVSHFHAMKKIFRLISWQCKKQTMVANSTTKAEYVAASSCRGQFWSTAMVKTINEEAQLYAKVDGKKIIVTESFVRRDLRLADEEGIDCLPNSTIFEQLALMGCQETIRDTTAQTRFESVSKHFDNSLLAGDGKEVFVARQNENAVKEVVDAAQVSSTATNVTITTKEITLDQALEALKTSKPKAKRAVIQDLSESRTTIPKQQLQDKGKGIMIEESVKPKKKKDQIRLDEEAALKLQDKFDEEERLAREKEQEANIALIETWDDIQAKIDADHQLAKRLQAQEQEEEDLEDLYKLVKARYGSTRSMEIIDYLLWNDLKTMFEPHVEDEVWKMQQGYKVLELKLYDSCRVHSLMMQSMQIYMLVEKKYPLTPPTLSMMLKKKLQIDYESEMAYQLPSEAKIKYKKKVDELVTYPKKKPVQATKGTRLNSKSKVTNPDMKKQPAKKTKAKGLVILSEVALSEDEQIKLATKRSKEDFHISHASGLDEGADTILGVPDVPPHESKSKKESWGDSKDEDDNDDDGDNEDDGDNDDDGESDDHDDERIESDSDEIPNPNLTNIDQTKYEEDDEVIKDLYNDVNVNLGFKQEEEDTHVTLTPVHYAQKADEPVQSSYVSSDFTRKLLNLENPSLEDNKKASLMETSAPHATTIPEITSGFTTTTPPPPSVSALESEISELKQTDQFTEAVSSISGIVDKYLASKMKDVVNVAVQLQTNKLEKKLKPGIKNSSIRSTNQPQTAYAVAALLPEFDLKKILIDKIEANKSINRLDTQKNLYNALFESYNYDTDIITSYGDVVLLKRGQDDQDNDEDPFAKGRKEGNLVKMLSPLKIQEEPSHIIEESGMQQDQEFVTGDNDEQTINKEVTKAEWFKKPERPSTPDPDWSKRRQINFQPPQTWITQAALAEEPLTSFDEFNDTLFDFSAFVLNRLKIPNLTQEILVGPSFKLLKGTCKSITELEYHLEECSKPTTERLD</sequence>
<feature type="region of interest" description="Disordered" evidence="2">
    <location>
        <begin position="895"/>
        <end position="923"/>
    </location>
</feature>
<feature type="domain" description="Reverse transcriptase Ty1/copia-type" evidence="3">
    <location>
        <begin position="287"/>
        <end position="427"/>
    </location>
</feature>